<evidence type="ECO:0000256" key="3">
    <source>
        <dbReference type="ARBA" id="ARBA00023004"/>
    </source>
</evidence>
<dbReference type="Pfam" id="PF06050">
    <property type="entry name" value="HGD-D"/>
    <property type="match status" value="1"/>
</dbReference>
<dbReference type="KEGG" id="dat:HRM2_43040"/>
<evidence type="ECO:0000256" key="2">
    <source>
        <dbReference type="ARBA" id="ARBA00022723"/>
    </source>
</evidence>
<dbReference type="Gene3D" id="1.20.1270.370">
    <property type="match status" value="1"/>
</dbReference>
<keyword evidence="4" id="KW-0411">Iron-sulfur</keyword>
<reference evidence="5 6" key="1">
    <citation type="journal article" date="2009" name="Environ. Microbiol.">
        <title>Genome sequence of Desulfobacterium autotrophicum HRM2, a marine sulfate reducer oxidizing organic carbon completely to carbon dioxide.</title>
        <authorList>
            <person name="Strittmatter A.W."/>
            <person name="Liesegang H."/>
            <person name="Rabus R."/>
            <person name="Decker I."/>
            <person name="Amann J."/>
            <person name="Andres S."/>
            <person name="Henne A."/>
            <person name="Fricke W.F."/>
            <person name="Martinez-Arias R."/>
            <person name="Bartels D."/>
            <person name="Goesmann A."/>
            <person name="Krause L."/>
            <person name="Puehler A."/>
            <person name="Klenk H.P."/>
            <person name="Richter M."/>
            <person name="Schuler M."/>
            <person name="Gloeckner F.O."/>
            <person name="Meyerdierks A."/>
            <person name="Gottschalk G."/>
            <person name="Amann R."/>
        </authorList>
    </citation>
    <scope>NUCLEOTIDE SEQUENCE [LARGE SCALE GENOMIC DNA]</scope>
    <source>
        <strain evidence="6">ATCC 43914 / DSM 3382 / HRM2</strain>
    </source>
</reference>
<dbReference type="Gene3D" id="3.40.50.11890">
    <property type="match status" value="1"/>
</dbReference>
<dbReference type="GO" id="GO:0046872">
    <property type="term" value="F:metal ion binding"/>
    <property type="evidence" value="ECO:0007669"/>
    <property type="project" value="UniProtKB-KW"/>
</dbReference>
<dbReference type="InterPro" id="IPR010327">
    <property type="entry name" value="FldB/FldC_alpha/beta"/>
</dbReference>
<dbReference type="HOGENOM" id="CLU_053697_0_0_7"/>
<proteinExistence type="inferred from homology"/>
<dbReference type="EC" id="4.2.1.-" evidence="5"/>
<dbReference type="eggNOG" id="COG1775">
    <property type="taxonomic scope" value="Bacteria"/>
</dbReference>
<keyword evidence="2" id="KW-0479">Metal-binding</keyword>
<dbReference type="AlphaFoldDB" id="C0QDT9"/>
<keyword evidence="5" id="KW-0456">Lyase</keyword>
<dbReference type="PANTHER" id="PTHR30548:SF5">
    <property type="entry name" value="SUBUNIT OF OXYGEN-SENSITIVE 2-HYDROXYISOCAPROYL-COA DEHYDRATASE"/>
    <property type="match status" value="1"/>
</dbReference>
<evidence type="ECO:0000256" key="1">
    <source>
        <dbReference type="ARBA" id="ARBA00005806"/>
    </source>
</evidence>
<protein>
    <submittedName>
        <fullName evidence="5">HgdB1</fullName>
        <ecNumber evidence="5">4.2.1.-</ecNumber>
    </submittedName>
</protein>
<dbReference type="PANTHER" id="PTHR30548">
    <property type="entry name" value="2-HYDROXYGLUTARYL-COA DEHYDRATASE, D-COMPONENT-RELATED"/>
    <property type="match status" value="1"/>
</dbReference>
<dbReference type="GO" id="GO:0051536">
    <property type="term" value="F:iron-sulfur cluster binding"/>
    <property type="evidence" value="ECO:0007669"/>
    <property type="project" value="UniProtKB-KW"/>
</dbReference>
<keyword evidence="3" id="KW-0408">Iron</keyword>
<dbReference type="STRING" id="177437.HRM2_43040"/>
<keyword evidence="6" id="KW-1185">Reference proteome</keyword>
<dbReference type="OrthoDB" id="9810278at2"/>
<evidence type="ECO:0000256" key="4">
    <source>
        <dbReference type="ARBA" id="ARBA00023014"/>
    </source>
</evidence>
<dbReference type="GO" id="GO:0016829">
    <property type="term" value="F:lyase activity"/>
    <property type="evidence" value="ECO:0007669"/>
    <property type="project" value="UniProtKB-KW"/>
</dbReference>
<comment type="similarity">
    <text evidence="1">Belongs to the FldB/FldC dehydratase alpha/beta subunit family.</text>
</comment>
<name>C0QDT9_DESAH</name>
<evidence type="ECO:0000313" key="5">
    <source>
        <dbReference type="EMBL" id="ACN17360.1"/>
    </source>
</evidence>
<organism evidence="5 6">
    <name type="scientific">Desulforapulum autotrophicum (strain ATCC 43914 / DSM 3382 / VKM B-1955 / HRM2)</name>
    <name type="common">Desulfobacterium autotrophicum</name>
    <dbReference type="NCBI Taxonomy" id="177437"/>
    <lineage>
        <taxon>Bacteria</taxon>
        <taxon>Pseudomonadati</taxon>
        <taxon>Thermodesulfobacteriota</taxon>
        <taxon>Desulfobacteria</taxon>
        <taxon>Desulfobacterales</taxon>
        <taxon>Desulfobacteraceae</taxon>
        <taxon>Desulforapulum</taxon>
    </lineage>
</organism>
<dbReference type="RefSeq" id="WP_015906092.1">
    <property type="nucleotide sequence ID" value="NC_012108.1"/>
</dbReference>
<accession>C0QDT9</accession>
<dbReference type="Gene3D" id="3.40.50.11900">
    <property type="match status" value="1"/>
</dbReference>
<dbReference type="EMBL" id="CP001087">
    <property type="protein sequence ID" value="ACN17360.1"/>
    <property type="molecule type" value="Genomic_DNA"/>
</dbReference>
<gene>
    <name evidence="5" type="primary">hgdB1</name>
    <name evidence="5" type="ordered locus">HRM2_43040</name>
</gene>
<sequence>MEEIKIFRDAIKDIPTLASNIKKSHEKIVGYLCSYAPEELIYAAGFHPMRLFSSKSDIILAEDHLQTYCCSLVRGVLEDSLSGRLDFLDGTVFPHTCDSIQRLSDIWRMKGKYDLFWDVVLPVKLNTQSAKIYMKDVLNRFKTDLERAAGTTITDDDLNRSISTFNLIRSHLSKLYQLQSRNPGILKGEDLYSIVKGAMVMDRDEVARLLPLIVETLEKTSPPESRAKRIVLSGSICDSPGIYAMLETSGAVIVGDDLCTGQRWFEGRILENKDPITAIAERYMDRIVCPAKHMNPVVRGENIVALARENKADGVVFMLLKFCDPHAFDYPYLKEFLDNEGIKNMLIEMDDQQENLGQLSTRLETFIHMI</sequence>
<dbReference type="Proteomes" id="UP000000442">
    <property type="component" value="Chromosome"/>
</dbReference>
<evidence type="ECO:0000313" key="6">
    <source>
        <dbReference type="Proteomes" id="UP000000442"/>
    </source>
</evidence>